<evidence type="ECO:0000313" key="1">
    <source>
        <dbReference type="EMBL" id="MEC0241714.1"/>
    </source>
</evidence>
<comment type="caution">
    <text evidence="1">The sequence shown here is derived from an EMBL/GenBank/DDBJ whole genome shotgun (WGS) entry which is preliminary data.</text>
</comment>
<dbReference type="RefSeq" id="WP_326089386.1">
    <property type="nucleotide sequence ID" value="NZ_JARLKZ010000014.1"/>
</dbReference>
<evidence type="ECO:0008006" key="3">
    <source>
        <dbReference type="Google" id="ProtNLM"/>
    </source>
</evidence>
<sequence>MTLKYKTRQEAGAGSFDSFVVGADEIVLTSVTLEGISEGDRVVLAIDASWLKPMCDLGELEFFLRRDMPDGPAVYWTLETCFAKARTRENHTLVADSSMRHFYLTVRSSEQKARLVAYALEGSVFSPE</sequence>
<organism evidence="1 2">
    <name type="scientific">Paenibacillus dokdonensis</name>
    <dbReference type="NCBI Taxonomy" id="2567944"/>
    <lineage>
        <taxon>Bacteria</taxon>
        <taxon>Bacillati</taxon>
        <taxon>Bacillota</taxon>
        <taxon>Bacilli</taxon>
        <taxon>Bacillales</taxon>
        <taxon>Paenibacillaceae</taxon>
        <taxon>Paenibacillus</taxon>
    </lineage>
</organism>
<reference evidence="1 2" key="1">
    <citation type="submission" date="2023-03" db="EMBL/GenBank/DDBJ databases">
        <title>Bacillus Genome Sequencing.</title>
        <authorList>
            <person name="Dunlap C."/>
        </authorList>
    </citation>
    <scope>NUCLEOTIDE SEQUENCE [LARGE SCALE GENOMIC DNA]</scope>
    <source>
        <strain evidence="1 2">BD-525</strain>
    </source>
</reference>
<gene>
    <name evidence="1" type="ORF">P4H66_18020</name>
</gene>
<dbReference type="Proteomes" id="UP001344632">
    <property type="component" value="Unassembled WGS sequence"/>
</dbReference>
<accession>A0ABU6GPM9</accession>
<proteinExistence type="predicted"/>
<protein>
    <recommendedName>
        <fullName evidence="3">PilZ domain-containing protein</fullName>
    </recommendedName>
</protein>
<dbReference type="EMBL" id="JARLKZ010000014">
    <property type="protein sequence ID" value="MEC0241714.1"/>
    <property type="molecule type" value="Genomic_DNA"/>
</dbReference>
<name>A0ABU6GPM9_9BACL</name>
<keyword evidence="2" id="KW-1185">Reference proteome</keyword>
<evidence type="ECO:0000313" key="2">
    <source>
        <dbReference type="Proteomes" id="UP001344632"/>
    </source>
</evidence>